<proteinExistence type="predicted"/>
<dbReference type="EMBL" id="LR778301">
    <property type="protein sequence ID" value="CAB1369139.1"/>
    <property type="molecule type" value="Genomic_DNA"/>
</dbReference>
<dbReference type="PANTHER" id="PTHR36057:SF1">
    <property type="entry name" value="LIPOPROTEIN LIPID ATTACHMENT SITE-LIKE PROTEIN, PUTATIVE (DUF1223)-RELATED"/>
    <property type="match status" value="1"/>
</dbReference>
<dbReference type="Proteomes" id="UP000515733">
    <property type="component" value="Chromosome"/>
</dbReference>
<evidence type="ECO:0008006" key="3">
    <source>
        <dbReference type="Google" id="ProtNLM"/>
    </source>
</evidence>
<organism evidence="1 2">
    <name type="scientific">Denitratisoma oestradiolicum</name>
    <dbReference type="NCBI Taxonomy" id="311182"/>
    <lineage>
        <taxon>Bacteria</taxon>
        <taxon>Pseudomonadati</taxon>
        <taxon>Pseudomonadota</taxon>
        <taxon>Betaproteobacteria</taxon>
        <taxon>Nitrosomonadales</taxon>
        <taxon>Sterolibacteriaceae</taxon>
        <taxon>Denitratisoma</taxon>
    </lineage>
</organism>
<dbReference type="InterPro" id="IPR010634">
    <property type="entry name" value="DUF1223"/>
</dbReference>
<dbReference type="KEGG" id="doe:DENOEST_1974"/>
<evidence type="ECO:0000313" key="2">
    <source>
        <dbReference type="Proteomes" id="UP000515733"/>
    </source>
</evidence>
<dbReference type="PANTHER" id="PTHR36057">
    <property type="match status" value="1"/>
</dbReference>
<reference evidence="1 2" key="1">
    <citation type="submission" date="2020-03" db="EMBL/GenBank/DDBJ databases">
        <authorList>
            <consortium name="Genoscope - CEA"/>
            <person name="William W."/>
        </authorList>
    </citation>
    <scope>NUCLEOTIDE SEQUENCE [LARGE SCALE GENOMIC DNA]</scope>
    <source>
        <strain evidence="2">DSM 16959</strain>
    </source>
</reference>
<sequence>MDGLPDPNHDVVGTCFRYDILGGSRPRADTTAPRRCCRRVVFRCSRRIGLLPALPGNGSPVYWHLVFAGHSRPRRCRRIGWASLVAVVRLYRRHAALLAAVALQFVVGAADAQTCSASSGAQTAALIELYTSEGCSSCPPADAWLREAAGARNRPGSIVPLALHVPYWDYIGWKDIFAQQAFAGRQSRLVGWNGHRGVFTPHFFVSGSEVRDWHGGIAAEIRRINAQTAAVRITISASLSRPGLLTISTEATAPASAEGLELVLAVTENQIVSTVSAGENQGTTLHHDHVVRTLVGPLPMPGGRINEKRELSIDPGWQVAQLGVAAFVQDRHSGRVLQAVSTGSCRLVR</sequence>
<dbReference type="InterPro" id="IPR036249">
    <property type="entry name" value="Thioredoxin-like_sf"/>
</dbReference>
<dbReference type="Gene3D" id="2.60.40.10">
    <property type="entry name" value="Immunoglobulins"/>
    <property type="match status" value="1"/>
</dbReference>
<dbReference type="AlphaFoldDB" id="A0A6S6XYB3"/>
<name>A0A6S6XYB3_9PROT</name>
<dbReference type="InterPro" id="IPR013783">
    <property type="entry name" value="Ig-like_fold"/>
</dbReference>
<keyword evidence="2" id="KW-1185">Reference proteome</keyword>
<gene>
    <name evidence="1" type="ORF">DENOEST_1974</name>
</gene>
<accession>A0A6S6XYB3</accession>
<protein>
    <recommendedName>
        <fullName evidence="3">DUF1223 domain-containing protein</fullName>
    </recommendedName>
</protein>
<dbReference type="SUPFAM" id="SSF52833">
    <property type="entry name" value="Thioredoxin-like"/>
    <property type="match status" value="1"/>
</dbReference>
<evidence type="ECO:0000313" key="1">
    <source>
        <dbReference type="EMBL" id="CAB1369139.1"/>
    </source>
</evidence>
<dbReference type="Pfam" id="PF06764">
    <property type="entry name" value="DUF1223"/>
    <property type="match status" value="1"/>
</dbReference>